<sequence>MYFTTSLIRGNFLFCHTLILVYYKNMYKKIVCILLTGIFLWTNSASALITIEEEKKMGEKFFAEVKSQIPLISDPVLNRYYNEIGQTLVAHLKERYYPYYFFIIDDSTLNAFAAPGGYVFIYRGLFLAFDTEDELAAVTAHEMGHVVCRHIAKRIEKSKKIGIATMIAILAGAFMGLDAGAIATTAMGAGMAMSFKYSREDEEQADRTGLNILLASGYDGKAVVSSFKKLLQFSLGSGGKIPPYLKTHPDLEVRIVYIANTLKRISPPKKKHHDQRRFKLMQARLRALYTETEAAKNFFALKLRQDPKDAVSHYGLALCFMRERDWGKAIIHLKQALDLKPAEPLFWRALGICYTEKEEFTLALRYLKKVNQDADVAFYLGLAYEHNGNIDKATKIWESALEKFDPHLSLNLSDFSQICYHLAHAFAKKKKLDWAHYYLGKYFELEGKPAQARYHFQKAKNLTKDKALKAKIGKPNLKEPKKEDKK</sequence>
<feature type="compositionally biased region" description="Basic and acidic residues" evidence="8">
    <location>
        <begin position="476"/>
        <end position="486"/>
    </location>
</feature>
<evidence type="ECO:0000256" key="6">
    <source>
        <dbReference type="ARBA" id="ARBA00023049"/>
    </source>
</evidence>
<dbReference type="GO" id="GO:0051603">
    <property type="term" value="P:proteolysis involved in protein catabolic process"/>
    <property type="evidence" value="ECO:0007669"/>
    <property type="project" value="TreeGrafter"/>
</dbReference>
<dbReference type="InterPro" id="IPR019734">
    <property type="entry name" value="TPR_rpt"/>
</dbReference>
<evidence type="ECO:0000256" key="1">
    <source>
        <dbReference type="ARBA" id="ARBA00001947"/>
    </source>
</evidence>
<proteinExistence type="predicted"/>
<dbReference type="CDD" id="cd07333">
    <property type="entry name" value="M48C_bepA_like"/>
    <property type="match status" value="1"/>
</dbReference>
<keyword evidence="7" id="KW-0802">TPR repeat</keyword>
<protein>
    <submittedName>
        <fullName evidence="11">Peptidase M48 Ste24p</fullName>
        <ecNumber evidence="11">3.4.24.-</ecNumber>
    </submittedName>
</protein>
<dbReference type="Gene3D" id="1.25.40.10">
    <property type="entry name" value="Tetratricopeptide repeat domain"/>
    <property type="match status" value="1"/>
</dbReference>
<dbReference type="GO" id="GO:0016020">
    <property type="term" value="C:membrane"/>
    <property type="evidence" value="ECO:0007669"/>
    <property type="project" value="TreeGrafter"/>
</dbReference>
<keyword evidence="6" id="KW-0482">Metalloprotease</keyword>
<keyword evidence="4 11" id="KW-0378">Hydrolase</keyword>
<keyword evidence="2" id="KW-0645">Protease</keyword>
<dbReference type="AlphaFoldDB" id="A0A7U4QJR2"/>
<keyword evidence="9" id="KW-0812">Transmembrane</keyword>
<feature type="transmembrane region" description="Helical" evidence="9">
    <location>
        <begin position="6"/>
        <end position="23"/>
    </location>
</feature>
<dbReference type="SUPFAM" id="SSF48452">
    <property type="entry name" value="TPR-like"/>
    <property type="match status" value="1"/>
</dbReference>
<feature type="transmembrane region" description="Helical" evidence="9">
    <location>
        <begin position="99"/>
        <end position="121"/>
    </location>
</feature>
<dbReference type="GO" id="GO:0004222">
    <property type="term" value="F:metalloendopeptidase activity"/>
    <property type="evidence" value="ECO:0007669"/>
    <property type="project" value="InterPro"/>
</dbReference>
<evidence type="ECO:0000313" key="12">
    <source>
        <dbReference type="Proteomes" id="UP000070560"/>
    </source>
</evidence>
<evidence type="ECO:0000256" key="8">
    <source>
        <dbReference type="SAM" id="MobiDB-lite"/>
    </source>
</evidence>
<dbReference type="Proteomes" id="UP000070560">
    <property type="component" value="Chromosome"/>
</dbReference>
<feature type="domain" description="Peptidase M48" evidence="10">
    <location>
        <begin position="78"/>
        <end position="258"/>
    </location>
</feature>
<evidence type="ECO:0000256" key="5">
    <source>
        <dbReference type="ARBA" id="ARBA00022833"/>
    </source>
</evidence>
<dbReference type="Gene3D" id="3.30.2010.10">
    <property type="entry name" value="Metalloproteases ('zincins'), catalytic domain"/>
    <property type="match status" value="1"/>
</dbReference>
<dbReference type="InterPro" id="IPR011990">
    <property type="entry name" value="TPR-like_helical_dom_sf"/>
</dbReference>
<organism evidence="11 12">
    <name type="scientific">Desulfofervidus auxilii</name>
    <dbReference type="NCBI Taxonomy" id="1621989"/>
    <lineage>
        <taxon>Bacteria</taxon>
        <taxon>Pseudomonadati</taxon>
        <taxon>Thermodesulfobacteriota</taxon>
        <taxon>Candidatus Desulfofervidia</taxon>
        <taxon>Candidatus Desulfofervidales</taxon>
        <taxon>Candidatus Desulfofervidaceae</taxon>
        <taxon>Candidatus Desulfofervidus</taxon>
    </lineage>
</organism>
<dbReference type="SMART" id="SM00028">
    <property type="entry name" value="TPR"/>
    <property type="match status" value="3"/>
</dbReference>
<evidence type="ECO:0000313" key="11">
    <source>
        <dbReference type="EMBL" id="AMM40616.1"/>
    </source>
</evidence>
<evidence type="ECO:0000256" key="4">
    <source>
        <dbReference type="ARBA" id="ARBA00022801"/>
    </source>
</evidence>
<dbReference type="PANTHER" id="PTHR22726:SF1">
    <property type="entry name" value="METALLOENDOPEPTIDASE OMA1, MITOCHONDRIAL"/>
    <property type="match status" value="1"/>
</dbReference>
<dbReference type="GO" id="GO:0046872">
    <property type="term" value="F:metal ion binding"/>
    <property type="evidence" value="ECO:0007669"/>
    <property type="project" value="UniProtKB-KW"/>
</dbReference>
<evidence type="ECO:0000259" key="10">
    <source>
        <dbReference type="Pfam" id="PF01435"/>
    </source>
</evidence>
<dbReference type="Pfam" id="PF01435">
    <property type="entry name" value="Peptidase_M48"/>
    <property type="match status" value="1"/>
</dbReference>
<keyword evidence="9" id="KW-0472">Membrane</keyword>
<feature type="transmembrane region" description="Helical" evidence="9">
    <location>
        <begin position="30"/>
        <end position="51"/>
    </location>
</feature>
<dbReference type="Pfam" id="PF13432">
    <property type="entry name" value="TPR_16"/>
    <property type="match status" value="1"/>
</dbReference>
<name>A0A7U4QJR2_DESA2</name>
<dbReference type="PROSITE" id="PS50005">
    <property type="entry name" value="TPR"/>
    <property type="match status" value="1"/>
</dbReference>
<comment type="cofactor">
    <cofactor evidence="1">
        <name>Zn(2+)</name>
        <dbReference type="ChEBI" id="CHEBI:29105"/>
    </cofactor>
</comment>
<dbReference type="InterPro" id="IPR001915">
    <property type="entry name" value="Peptidase_M48"/>
</dbReference>
<dbReference type="Pfam" id="PF13174">
    <property type="entry name" value="TPR_6"/>
    <property type="match status" value="1"/>
</dbReference>
<keyword evidence="5" id="KW-0862">Zinc</keyword>
<feature type="region of interest" description="Disordered" evidence="8">
    <location>
        <begin position="466"/>
        <end position="486"/>
    </location>
</feature>
<evidence type="ECO:0000256" key="7">
    <source>
        <dbReference type="PROSITE-ProRule" id="PRU00339"/>
    </source>
</evidence>
<dbReference type="PANTHER" id="PTHR22726">
    <property type="entry name" value="METALLOENDOPEPTIDASE OMA1"/>
    <property type="match status" value="1"/>
</dbReference>
<dbReference type="EC" id="3.4.24.-" evidence="11"/>
<keyword evidence="12" id="KW-1185">Reference proteome</keyword>
<evidence type="ECO:0000256" key="9">
    <source>
        <dbReference type="SAM" id="Phobius"/>
    </source>
</evidence>
<dbReference type="EMBL" id="CP013015">
    <property type="protein sequence ID" value="AMM40616.1"/>
    <property type="molecule type" value="Genomic_DNA"/>
</dbReference>
<evidence type="ECO:0000256" key="2">
    <source>
        <dbReference type="ARBA" id="ARBA00022670"/>
    </source>
</evidence>
<dbReference type="InterPro" id="IPR051156">
    <property type="entry name" value="Mito/Outer_Membr_Metalloprot"/>
</dbReference>
<gene>
    <name evidence="11" type="ORF">HS1_000812</name>
</gene>
<dbReference type="KEGG" id="daw:HS1_000812"/>
<evidence type="ECO:0000256" key="3">
    <source>
        <dbReference type="ARBA" id="ARBA00022723"/>
    </source>
</evidence>
<keyword evidence="3" id="KW-0479">Metal-binding</keyword>
<feature type="repeat" description="TPR" evidence="7">
    <location>
        <begin position="310"/>
        <end position="343"/>
    </location>
</feature>
<keyword evidence="9" id="KW-1133">Transmembrane helix</keyword>
<reference evidence="11 12" key="1">
    <citation type="submission" date="2015-10" db="EMBL/GenBank/DDBJ databases">
        <title>Candidatus Desulfofervidus auxilii, a hydrogenotrophic sulfate-reducing bacterium involved in the thermophilic anaerobic oxidation of methane.</title>
        <authorList>
            <person name="Krukenberg V."/>
            <person name="Richter M."/>
            <person name="Wegener G."/>
        </authorList>
    </citation>
    <scope>NUCLEOTIDE SEQUENCE [LARGE SCALE GENOMIC DNA]</scope>
    <source>
        <strain evidence="11 12">HS1</strain>
    </source>
</reference>
<accession>A0A7U4QJR2</accession>
<feature type="transmembrane region" description="Helical" evidence="9">
    <location>
        <begin position="161"/>
        <end position="183"/>
    </location>
</feature>
<dbReference type="OrthoDB" id="9810445at2"/>